<dbReference type="eggNOG" id="ENOG50333C5">
    <property type="taxonomic scope" value="Bacteria"/>
</dbReference>
<dbReference type="HOGENOM" id="CLU_141439_1_0_5"/>
<dbReference type="Proteomes" id="UP000007471">
    <property type="component" value="Plasmid pMESCI01"/>
</dbReference>
<keyword evidence="1" id="KW-0614">Plasmid</keyword>
<sequence>MRTWQVERRKRTRHLIELGGLLVKSGIVELTNDDRAIIYGAMHWIAAKLQSDECEQALWTAEGRQAFDAERHEAQSRHKMEGRPLLEISAICLRSPL</sequence>
<protein>
    <submittedName>
        <fullName evidence="1">Conjugal transfer TraD family protein</fullName>
    </submittedName>
</protein>
<dbReference type="KEGG" id="mci:Mesci_6296"/>
<dbReference type="EMBL" id="CP002448">
    <property type="protein sequence ID" value="ADV15285.1"/>
    <property type="molecule type" value="Genomic_DNA"/>
</dbReference>
<dbReference type="InterPro" id="IPR009444">
    <property type="entry name" value="Conjugal_tfr_TraD_a-type"/>
</dbReference>
<reference evidence="2" key="1">
    <citation type="submission" date="2011-01" db="EMBL/GenBank/DDBJ databases">
        <title>Complete sequence of plasmid of Mesorhizobium ciceri bv. biserrulae WSM1271.</title>
        <authorList>
            <person name="Lucas S."/>
            <person name="Copeland A."/>
            <person name="Lapidus A."/>
            <person name="Cheng J.-F."/>
            <person name="Goodwin L."/>
            <person name="Pitluck S."/>
            <person name="Teshima H."/>
            <person name="Detter J.C."/>
            <person name="Han C."/>
            <person name="Tapia R."/>
            <person name="Land M."/>
            <person name="Hauser L."/>
            <person name="Kyrpides N."/>
            <person name="Ivanova N."/>
            <person name="Nandasena K."/>
            <person name="Reeve W.G."/>
            <person name="Howieson J.G."/>
            <person name="O'Hara G."/>
            <person name="Tiwari R.P."/>
            <person name="Woyke T."/>
        </authorList>
    </citation>
    <scope>NUCLEOTIDE SEQUENCE [LARGE SCALE GENOMIC DNA]</scope>
    <source>
        <strain evidence="2">HAMBI 2942 / LMG 23838 / WSM1271</strain>
        <plasmid evidence="2">Plasmid pMESCI01</plasmid>
    </source>
</reference>
<accession>E8TPQ0</accession>
<dbReference type="Pfam" id="PF06412">
    <property type="entry name" value="TraD"/>
    <property type="match status" value="1"/>
</dbReference>
<geneLocation type="plasmid" evidence="1 2">
    <name>pMESCI01</name>
</geneLocation>
<dbReference type="OrthoDB" id="5653691at2"/>
<dbReference type="AlphaFoldDB" id="E8TPQ0"/>
<evidence type="ECO:0000313" key="1">
    <source>
        <dbReference type="EMBL" id="ADV15285.1"/>
    </source>
</evidence>
<gene>
    <name evidence="1" type="ordered locus">Mesci_6296</name>
</gene>
<proteinExistence type="predicted"/>
<evidence type="ECO:0000313" key="2">
    <source>
        <dbReference type="Proteomes" id="UP000007471"/>
    </source>
</evidence>
<organism evidence="1 2">
    <name type="scientific">Mesorhizobium ciceri biovar biserrulae (strain HAMBI 2942 / LMG 23838 / WSM1271)</name>
    <dbReference type="NCBI Taxonomy" id="765698"/>
    <lineage>
        <taxon>Bacteria</taxon>
        <taxon>Pseudomonadati</taxon>
        <taxon>Pseudomonadota</taxon>
        <taxon>Alphaproteobacteria</taxon>
        <taxon>Hyphomicrobiales</taxon>
        <taxon>Phyllobacteriaceae</taxon>
        <taxon>Mesorhizobium</taxon>
    </lineage>
</organism>
<name>E8TPQ0_MESCW</name>